<dbReference type="Gene3D" id="3.10.10.10">
    <property type="entry name" value="HIV Type 1 Reverse Transcriptase, subunit A, domain 1"/>
    <property type="match status" value="1"/>
</dbReference>
<evidence type="ECO:0000256" key="7">
    <source>
        <dbReference type="ARBA" id="ARBA00022918"/>
    </source>
</evidence>
<evidence type="ECO:0000313" key="10">
    <source>
        <dbReference type="Proteomes" id="UP001515500"/>
    </source>
</evidence>
<dbReference type="InterPro" id="IPR000477">
    <property type="entry name" value="RT_dom"/>
</dbReference>
<evidence type="ECO:0000256" key="8">
    <source>
        <dbReference type="SAM" id="MobiDB-lite"/>
    </source>
</evidence>
<dbReference type="RefSeq" id="XP_039130916.1">
    <property type="nucleotide sequence ID" value="XM_039274982.1"/>
</dbReference>
<keyword evidence="6" id="KW-0378">Hydrolase</keyword>
<dbReference type="Proteomes" id="UP001515500">
    <property type="component" value="Chromosome 8"/>
</dbReference>
<name>A0AB40BTZ5_DIOCR</name>
<keyword evidence="10" id="KW-1185">Reference proteome</keyword>
<dbReference type="CDD" id="cd09274">
    <property type="entry name" value="RNase_HI_RT_Ty3"/>
    <property type="match status" value="1"/>
</dbReference>
<dbReference type="Gene3D" id="2.40.70.10">
    <property type="entry name" value="Acid Proteases"/>
    <property type="match status" value="1"/>
</dbReference>
<dbReference type="AlphaFoldDB" id="A0AB40BTZ5"/>
<evidence type="ECO:0000256" key="3">
    <source>
        <dbReference type="ARBA" id="ARBA00022695"/>
    </source>
</evidence>
<dbReference type="GO" id="GO:0003676">
    <property type="term" value="F:nucleic acid binding"/>
    <property type="evidence" value="ECO:0007669"/>
    <property type="project" value="InterPro"/>
</dbReference>
<dbReference type="InterPro" id="IPR043502">
    <property type="entry name" value="DNA/RNA_pol_sf"/>
</dbReference>
<organism evidence="10 11">
    <name type="scientific">Dioscorea cayennensis subsp. rotundata</name>
    <name type="common">White Guinea yam</name>
    <name type="synonym">Dioscorea rotundata</name>
    <dbReference type="NCBI Taxonomy" id="55577"/>
    <lineage>
        <taxon>Eukaryota</taxon>
        <taxon>Viridiplantae</taxon>
        <taxon>Streptophyta</taxon>
        <taxon>Embryophyta</taxon>
        <taxon>Tracheophyta</taxon>
        <taxon>Spermatophyta</taxon>
        <taxon>Magnoliopsida</taxon>
        <taxon>Liliopsida</taxon>
        <taxon>Dioscoreales</taxon>
        <taxon>Dioscoreaceae</taxon>
        <taxon>Dioscorea</taxon>
    </lineage>
</organism>
<evidence type="ECO:0000256" key="6">
    <source>
        <dbReference type="ARBA" id="ARBA00022801"/>
    </source>
</evidence>
<dbReference type="InterPro" id="IPR041373">
    <property type="entry name" value="RT_RNaseH"/>
</dbReference>
<gene>
    <name evidence="11" type="primary">LOC120267326</name>
</gene>
<dbReference type="Gene3D" id="3.30.420.10">
    <property type="entry name" value="Ribonuclease H-like superfamily/Ribonuclease H"/>
    <property type="match status" value="1"/>
</dbReference>
<feature type="region of interest" description="Disordered" evidence="8">
    <location>
        <begin position="263"/>
        <end position="297"/>
    </location>
</feature>
<dbReference type="CDD" id="cd00303">
    <property type="entry name" value="retropepsin_like"/>
    <property type="match status" value="1"/>
</dbReference>
<evidence type="ECO:0000256" key="1">
    <source>
        <dbReference type="ARBA" id="ARBA00012493"/>
    </source>
</evidence>
<protein>
    <recommendedName>
        <fullName evidence="1">RNA-directed DNA polymerase</fullName>
        <ecNumber evidence="1">2.7.7.49</ecNumber>
    </recommendedName>
</protein>
<dbReference type="PANTHER" id="PTHR37984">
    <property type="entry name" value="PROTEIN CBG26694"/>
    <property type="match status" value="1"/>
</dbReference>
<evidence type="ECO:0000259" key="9">
    <source>
        <dbReference type="PROSITE" id="PS50878"/>
    </source>
</evidence>
<keyword evidence="2" id="KW-0808">Transferase</keyword>
<evidence type="ECO:0000313" key="11">
    <source>
        <dbReference type="RefSeq" id="XP_039130916.1"/>
    </source>
</evidence>
<dbReference type="InterPro" id="IPR021109">
    <property type="entry name" value="Peptidase_aspartic_dom_sf"/>
</dbReference>
<dbReference type="GeneID" id="120267326"/>
<dbReference type="GO" id="GO:0004519">
    <property type="term" value="F:endonuclease activity"/>
    <property type="evidence" value="ECO:0007669"/>
    <property type="project" value="UniProtKB-KW"/>
</dbReference>
<dbReference type="EC" id="2.7.7.49" evidence="1"/>
<dbReference type="CDD" id="cd01647">
    <property type="entry name" value="RT_LTR"/>
    <property type="match status" value="1"/>
</dbReference>
<accession>A0AB40BTZ5</accession>
<feature type="domain" description="Reverse transcriptase" evidence="9">
    <location>
        <begin position="544"/>
        <end position="723"/>
    </location>
</feature>
<keyword evidence="3" id="KW-0548">Nucleotidyltransferase</keyword>
<evidence type="ECO:0000256" key="2">
    <source>
        <dbReference type="ARBA" id="ARBA00022679"/>
    </source>
</evidence>
<dbReference type="InterPro" id="IPR050951">
    <property type="entry name" value="Retrovirus_Pol_polyprotein"/>
</dbReference>
<dbReference type="PANTHER" id="PTHR37984:SF5">
    <property type="entry name" value="PROTEIN NYNRIN-LIKE"/>
    <property type="match status" value="1"/>
</dbReference>
<sequence length="1061" mass="121422">MIEEENVLPKKPLKKPDYNILAHLKKVPALLSMNDALMMSTEVRESLIHALQNPEEYQAYFAEINMTEAMYATHTVSISFTDEDLLLGTVEHNRPLYVTGSCDGIKINRILIDPGSSLNLMTLHTLRALALEICHLSPERIIIQGFNQHSQKALGSITLPLKFGKIISDVKFHVIDADASYKALLGRPWIHENRMVPSTLHQCMKYMVDGEEHRIDGEIQPFGVHEIHYEDTKYYLGISKGGKISNLMEKTLAKQSNAMSISKKKESALPHYGSDTESSGDENDTSQTRRSAQESTLHITRVPDGLCKSLDDLKVDTVEQLKTFYVLARNMDGRGILFYRVKNNKISNDDIIHIEQEEDSEIQPINFPSQYPKQLKRIVEEFGCKINWSKKSYQNFHQLWNHSHPDKRGVGYSEPSRYSCYMMESTEEEVVKMKSAPPELEDGGQATIDELIEINLGSDEDRRPTFLSAQLTEEQKESFKALLKEYIDCFAWNYNEMPGLENEVAVHRLAIDPNVTPVKQAPRKMKFVLEEKVIEETKKLIEANFYRGRKKYPDWVCSIVPREEKKNGEIRICVDFRDLNKACPKDDFPLPVMEIMIDNTSGYEMFSFMDGYSGYNQIKMHPDDEKHTAFRTPMGIYCYRVMPFGLKNAGATYQRAMTRIFDDLIHKVIECYVDDLVVKTNSKDKHLDDLRTVFIRLREHKLKMNPMKCAFGVLSVKFLGFIVRHRGIEIDPSKIKAIMEMPPPQTLKQLRSFQGRLAYIRRFISNLSGRCKPFSKLVKKNTPFKWDAECQKAFEDIKQYLLNPPVLAAPISGKPLILYTAALEGSLGAMLAQNNEDGKENALYYLSRMLIGAESKYTPIEKHCLALVFAVKKLRHYLLAHKIILISKIDPLKYLMTRPLLTGRLAKWVLILMEFDITYTPQKAIKGQALADFLAAHPLLDDSPLNYDLPDEETLTVEEAEWQLYFDGASSIKPALRYELPQIKTGIGLVFVTPEGVILRYALSLTESCTNNEAEYEALIAENPPSAVERGFKIGKMEKRFFGKNSEKSLQIRIMMKFKSL</sequence>
<keyword evidence="4" id="KW-0540">Nuclease</keyword>
<dbReference type="InterPro" id="IPR036397">
    <property type="entry name" value="RNaseH_sf"/>
</dbReference>
<keyword evidence="7" id="KW-0695">RNA-directed DNA polymerase</keyword>
<evidence type="ECO:0000256" key="4">
    <source>
        <dbReference type="ARBA" id="ARBA00022722"/>
    </source>
</evidence>
<dbReference type="SUPFAM" id="SSF56672">
    <property type="entry name" value="DNA/RNA polymerases"/>
    <property type="match status" value="1"/>
</dbReference>
<reference evidence="11" key="1">
    <citation type="submission" date="2025-08" db="UniProtKB">
        <authorList>
            <consortium name="RefSeq"/>
        </authorList>
    </citation>
    <scope>IDENTIFICATION</scope>
</reference>
<dbReference type="Gene3D" id="3.10.20.370">
    <property type="match status" value="1"/>
</dbReference>
<dbReference type="Pfam" id="PF00078">
    <property type="entry name" value="RVT_1"/>
    <property type="match status" value="1"/>
</dbReference>
<dbReference type="PROSITE" id="PS50878">
    <property type="entry name" value="RT_POL"/>
    <property type="match status" value="1"/>
</dbReference>
<dbReference type="Gene3D" id="3.30.70.270">
    <property type="match status" value="2"/>
</dbReference>
<feature type="compositionally biased region" description="Polar residues" evidence="8">
    <location>
        <begin position="285"/>
        <end position="297"/>
    </location>
</feature>
<dbReference type="GO" id="GO:0016779">
    <property type="term" value="F:nucleotidyltransferase activity"/>
    <property type="evidence" value="ECO:0007669"/>
    <property type="project" value="UniProtKB-KW"/>
</dbReference>
<dbReference type="InterPro" id="IPR043128">
    <property type="entry name" value="Rev_trsase/Diguanyl_cyclase"/>
</dbReference>
<dbReference type="FunFam" id="3.30.70.270:FF:000020">
    <property type="entry name" value="Transposon Tf2-6 polyprotein-like Protein"/>
    <property type="match status" value="1"/>
</dbReference>
<dbReference type="Pfam" id="PF17917">
    <property type="entry name" value="RT_RNaseH"/>
    <property type="match status" value="1"/>
</dbReference>
<keyword evidence="5" id="KW-0255">Endonuclease</keyword>
<evidence type="ECO:0000256" key="5">
    <source>
        <dbReference type="ARBA" id="ARBA00022759"/>
    </source>
</evidence>
<proteinExistence type="predicted"/>